<reference evidence="4" key="2">
    <citation type="journal article" date="2020" name="Nat. Commun.">
        <title>Large-scale genome sequencing of mycorrhizal fungi provides insights into the early evolution of symbiotic traits.</title>
        <authorList>
            <person name="Miyauchi S."/>
            <person name="Kiss E."/>
            <person name="Kuo A."/>
            <person name="Drula E."/>
            <person name="Kohler A."/>
            <person name="Sanchez-Garcia M."/>
            <person name="Morin E."/>
            <person name="Andreopoulos B."/>
            <person name="Barry K.W."/>
            <person name="Bonito G."/>
            <person name="Buee M."/>
            <person name="Carver A."/>
            <person name="Chen C."/>
            <person name="Cichocki N."/>
            <person name="Clum A."/>
            <person name="Culley D."/>
            <person name="Crous P.W."/>
            <person name="Fauchery L."/>
            <person name="Girlanda M."/>
            <person name="Hayes R.D."/>
            <person name="Keri Z."/>
            <person name="LaButti K."/>
            <person name="Lipzen A."/>
            <person name="Lombard V."/>
            <person name="Magnuson J."/>
            <person name="Maillard F."/>
            <person name="Murat C."/>
            <person name="Nolan M."/>
            <person name="Ohm R.A."/>
            <person name="Pangilinan J."/>
            <person name="Pereira M.F."/>
            <person name="Perotto S."/>
            <person name="Peter M."/>
            <person name="Pfister S."/>
            <person name="Riley R."/>
            <person name="Sitrit Y."/>
            <person name="Stielow J.B."/>
            <person name="Szollosi G."/>
            <person name="Zifcakova L."/>
            <person name="Stursova M."/>
            <person name="Spatafora J.W."/>
            <person name="Tedersoo L."/>
            <person name="Vaario L.M."/>
            <person name="Yamada A."/>
            <person name="Yan M."/>
            <person name="Wang P."/>
            <person name="Xu J."/>
            <person name="Bruns T."/>
            <person name="Baldrian P."/>
            <person name="Vilgalys R."/>
            <person name="Dunand C."/>
            <person name="Henrissat B."/>
            <person name="Grigoriev I.V."/>
            <person name="Hibbett D."/>
            <person name="Nagy L.G."/>
            <person name="Martin F.M."/>
        </authorList>
    </citation>
    <scope>NUCLEOTIDE SEQUENCE</scope>
    <source>
        <strain evidence="4">BED1</strain>
    </source>
</reference>
<feature type="domain" description="Transglycosylase SLT" evidence="3">
    <location>
        <begin position="188"/>
        <end position="274"/>
    </location>
</feature>
<sequence>MKVAVSFLTLFVALTVSVAGHNSGGKPALMAIHARAARELETFSPVSRGHTKTYGSVVSSTLLPAAPTSVFPSVDPLPNSPATTSTPVTPQPMSSPAGGLLAAHTGPMGGLVRVVSAGSCGPSRATTQVTALSGPNGDIDFLNCGLTSGGWTPPLLHMNSIVSVELSQVAYSPESAFSPCRDFVLFFERYGRQYGVPAVMLASFAMQESSCIPTTVGGAGEQGLMQITVDKCGGAPGGNCQDPNFNIHKGAEFFSQTLDSVNGDLLLAIGHYNGWYKGLTYAEATAAAHNGNCREQNNLDYLHQFLNGWMQDINVYENDPPLGKYFNLNVCSN</sequence>
<dbReference type="AlphaFoldDB" id="A0AAD4BWP6"/>
<dbReference type="Gene3D" id="1.10.530.10">
    <property type="match status" value="1"/>
</dbReference>
<gene>
    <name evidence="4" type="ORF">L210DRAFT_3398603</name>
</gene>
<keyword evidence="2" id="KW-0732">Signal</keyword>
<feature type="compositionally biased region" description="Polar residues" evidence="1">
    <location>
        <begin position="80"/>
        <end position="94"/>
    </location>
</feature>
<keyword evidence="5" id="KW-1185">Reference proteome</keyword>
<evidence type="ECO:0000313" key="4">
    <source>
        <dbReference type="EMBL" id="KAF8441456.1"/>
    </source>
</evidence>
<evidence type="ECO:0000259" key="3">
    <source>
        <dbReference type="Pfam" id="PF01464"/>
    </source>
</evidence>
<evidence type="ECO:0000256" key="1">
    <source>
        <dbReference type="SAM" id="MobiDB-lite"/>
    </source>
</evidence>
<feature type="signal peptide" evidence="2">
    <location>
        <begin position="1"/>
        <end position="20"/>
    </location>
</feature>
<evidence type="ECO:0000313" key="5">
    <source>
        <dbReference type="Proteomes" id="UP001194468"/>
    </source>
</evidence>
<protein>
    <submittedName>
        <fullName evidence="4">Glycoside hydrolase family 23 protein</fullName>
    </submittedName>
</protein>
<feature type="chain" id="PRO_5042130333" evidence="2">
    <location>
        <begin position="21"/>
        <end position="333"/>
    </location>
</feature>
<dbReference type="InterPro" id="IPR008258">
    <property type="entry name" value="Transglycosylase_SLT_dom_1"/>
</dbReference>
<proteinExistence type="predicted"/>
<accession>A0AAD4BWP6</accession>
<comment type="caution">
    <text evidence="4">The sequence shown here is derived from an EMBL/GenBank/DDBJ whole genome shotgun (WGS) entry which is preliminary data.</text>
</comment>
<dbReference type="InterPro" id="IPR023346">
    <property type="entry name" value="Lysozyme-like_dom_sf"/>
</dbReference>
<dbReference type="GO" id="GO:0016787">
    <property type="term" value="F:hydrolase activity"/>
    <property type="evidence" value="ECO:0007669"/>
    <property type="project" value="UniProtKB-KW"/>
</dbReference>
<name>A0AAD4BWP6_BOLED</name>
<dbReference type="Pfam" id="PF01464">
    <property type="entry name" value="SLT"/>
    <property type="match status" value="1"/>
</dbReference>
<keyword evidence="4" id="KW-0378">Hydrolase</keyword>
<dbReference type="EMBL" id="WHUW01000010">
    <property type="protein sequence ID" value="KAF8441456.1"/>
    <property type="molecule type" value="Genomic_DNA"/>
</dbReference>
<organism evidence="4 5">
    <name type="scientific">Boletus edulis BED1</name>
    <dbReference type="NCBI Taxonomy" id="1328754"/>
    <lineage>
        <taxon>Eukaryota</taxon>
        <taxon>Fungi</taxon>
        <taxon>Dikarya</taxon>
        <taxon>Basidiomycota</taxon>
        <taxon>Agaricomycotina</taxon>
        <taxon>Agaricomycetes</taxon>
        <taxon>Agaricomycetidae</taxon>
        <taxon>Boletales</taxon>
        <taxon>Boletineae</taxon>
        <taxon>Boletaceae</taxon>
        <taxon>Boletoideae</taxon>
        <taxon>Boletus</taxon>
    </lineage>
</organism>
<evidence type="ECO:0000256" key="2">
    <source>
        <dbReference type="SAM" id="SignalP"/>
    </source>
</evidence>
<feature type="region of interest" description="Disordered" evidence="1">
    <location>
        <begin position="73"/>
        <end position="95"/>
    </location>
</feature>
<dbReference type="Proteomes" id="UP001194468">
    <property type="component" value="Unassembled WGS sequence"/>
</dbReference>
<reference evidence="4" key="1">
    <citation type="submission" date="2019-10" db="EMBL/GenBank/DDBJ databases">
        <authorList>
            <consortium name="DOE Joint Genome Institute"/>
            <person name="Kuo A."/>
            <person name="Miyauchi S."/>
            <person name="Kiss E."/>
            <person name="Drula E."/>
            <person name="Kohler A."/>
            <person name="Sanchez-Garcia M."/>
            <person name="Andreopoulos B."/>
            <person name="Barry K.W."/>
            <person name="Bonito G."/>
            <person name="Buee M."/>
            <person name="Carver A."/>
            <person name="Chen C."/>
            <person name="Cichocki N."/>
            <person name="Clum A."/>
            <person name="Culley D."/>
            <person name="Crous P.W."/>
            <person name="Fauchery L."/>
            <person name="Girlanda M."/>
            <person name="Hayes R."/>
            <person name="Keri Z."/>
            <person name="LaButti K."/>
            <person name="Lipzen A."/>
            <person name="Lombard V."/>
            <person name="Magnuson J."/>
            <person name="Maillard F."/>
            <person name="Morin E."/>
            <person name="Murat C."/>
            <person name="Nolan M."/>
            <person name="Ohm R."/>
            <person name="Pangilinan J."/>
            <person name="Pereira M."/>
            <person name="Perotto S."/>
            <person name="Peter M."/>
            <person name="Riley R."/>
            <person name="Sitrit Y."/>
            <person name="Stielow B."/>
            <person name="Szollosi G."/>
            <person name="Zifcakova L."/>
            <person name="Stursova M."/>
            <person name="Spatafora J.W."/>
            <person name="Tedersoo L."/>
            <person name="Vaario L.-M."/>
            <person name="Yamada A."/>
            <person name="Yan M."/>
            <person name="Wang P."/>
            <person name="Xu J."/>
            <person name="Bruns T."/>
            <person name="Baldrian P."/>
            <person name="Vilgalys R."/>
            <person name="Henrissat B."/>
            <person name="Grigoriev I.V."/>
            <person name="Hibbett D."/>
            <person name="Nagy L.G."/>
            <person name="Martin F.M."/>
        </authorList>
    </citation>
    <scope>NUCLEOTIDE SEQUENCE</scope>
    <source>
        <strain evidence="4">BED1</strain>
    </source>
</reference>
<dbReference type="SUPFAM" id="SSF53955">
    <property type="entry name" value="Lysozyme-like"/>
    <property type="match status" value="1"/>
</dbReference>